<comment type="caution">
    <text evidence="1">The sequence shown here is derived from an EMBL/GenBank/DDBJ whole genome shotgun (WGS) entry which is preliminary data.</text>
</comment>
<evidence type="ECO:0000313" key="1">
    <source>
        <dbReference type="EMBL" id="RUO37854.1"/>
    </source>
</evidence>
<reference evidence="1 2" key="1">
    <citation type="journal article" date="2011" name="Front. Microbiol.">
        <title>Genomic signatures of strain selection and enhancement in Bacillus atrophaeus var. globigii, a historical biowarfare simulant.</title>
        <authorList>
            <person name="Gibbons H.S."/>
            <person name="Broomall S.M."/>
            <person name="McNew L.A."/>
            <person name="Daligault H."/>
            <person name="Chapman C."/>
            <person name="Bruce D."/>
            <person name="Karavis M."/>
            <person name="Krepps M."/>
            <person name="McGregor P.A."/>
            <person name="Hong C."/>
            <person name="Park K.H."/>
            <person name="Akmal A."/>
            <person name="Feldman A."/>
            <person name="Lin J.S."/>
            <person name="Chang W.E."/>
            <person name="Higgs B.W."/>
            <person name="Demirev P."/>
            <person name="Lindquist J."/>
            <person name="Liem A."/>
            <person name="Fochler E."/>
            <person name="Read T.D."/>
            <person name="Tapia R."/>
            <person name="Johnson S."/>
            <person name="Bishop-Lilly K.A."/>
            <person name="Detter C."/>
            <person name="Han C."/>
            <person name="Sozhamannan S."/>
            <person name="Rosenzweig C.N."/>
            <person name="Skowronski E.W."/>
        </authorList>
    </citation>
    <scope>NUCLEOTIDE SEQUENCE [LARGE SCALE GENOMIC DNA]</scope>
    <source>
        <strain evidence="1 2">AIT1</strain>
    </source>
</reference>
<evidence type="ECO:0000313" key="2">
    <source>
        <dbReference type="Proteomes" id="UP000286976"/>
    </source>
</evidence>
<dbReference type="EMBL" id="PIPQ01000011">
    <property type="protein sequence ID" value="RUO37854.1"/>
    <property type="molecule type" value="Genomic_DNA"/>
</dbReference>
<organism evidence="1 2">
    <name type="scientific">Aliidiomarina taiwanensis</name>
    <dbReference type="NCBI Taxonomy" id="946228"/>
    <lineage>
        <taxon>Bacteria</taxon>
        <taxon>Pseudomonadati</taxon>
        <taxon>Pseudomonadota</taxon>
        <taxon>Gammaproteobacteria</taxon>
        <taxon>Alteromonadales</taxon>
        <taxon>Idiomarinaceae</taxon>
        <taxon>Aliidiomarina</taxon>
    </lineage>
</organism>
<gene>
    <name evidence="1" type="ORF">CWE15_11245</name>
</gene>
<accession>A0A432WVQ8</accession>
<name>A0A432WVQ8_9GAMM</name>
<sequence>MLFQGKRHPAEKLKITTVSDGMAHEVKVYNEDGNQEDRLQVGIQEFDKAVFTNFGVFQDS</sequence>
<dbReference type="Proteomes" id="UP000286976">
    <property type="component" value="Unassembled WGS sequence"/>
</dbReference>
<proteinExistence type="predicted"/>
<keyword evidence="2" id="KW-1185">Reference proteome</keyword>
<protein>
    <submittedName>
        <fullName evidence="1">Uncharacterized protein</fullName>
    </submittedName>
</protein>
<dbReference type="AlphaFoldDB" id="A0A432WVQ8"/>